<feature type="compositionally biased region" description="Low complexity" evidence="1">
    <location>
        <begin position="45"/>
        <end position="54"/>
    </location>
</feature>
<keyword evidence="2" id="KW-1185">Reference proteome</keyword>
<protein>
    <submittedName>
        <fullName evidence="3">Rhomboid-like protein</fullName>
    </submittedName>
</protein>
<feature type="compositionally biased region" description="Polar residues" evidence="1">
    <location>
        <begin position="169"/>
        <end position="178"/>
    </location>
</feature>
<feature type="region of interest" description="Disordered" evidence="1">
    <location>
        <begin position="169"/>
        <end position="195"/>
    </location>
</feature>
<sequence>RWLFVLTGAGQVGYIPFLYAAKEAWAPCRPVPSMRRYCREFSPQPAQQPAAADCPGPPAMAPEERLPASEESSDSRRGWTRPSSLRLEPSGASLPGFEARSSRAPQLQSVALDRPRRSSFDSAVSCVAPPAAAAVAAAAKRRVTFRTDAEIIGTADNIDRQPVYQQFQPAPNEFQSGRNAAEQRHSYFGHRQGDA</sequence>
<accession>A0A1I8FBE2</accession>
<feature type="compositionally biased region" description="Basic and acidic residues" evidence="1">
    <location>
        <begin position="181"/>
        <end position="195"/>
    </location>
</feature>
<dbReference type="Proteomes" id="UP000095280">
    <property type="component" value="Unplaced"/>
</dbReference>
<evidence type="ECO:0000313" key="2">
    <source>
        <dbReference type="Proteomes" id="UP000095280"/>
    </source>
</evidence>
<evidence type="ECO:0000313" key="3">
    <source>
        <dbReference type="WBParaSite" id="maker-unitig_28090-snap-gene-0.2-mRNA-1"/>
    </source>
</evidence>
<feature type="region of interest" description="Disordered" evidence="1">
    <location>
        <begin position="45"/>
        <end position="114"/>
    </location>
</feature>
<reference evidence="3" key="1">
    <citation type="submission" date="2016-11" db="UniProtKB">
        <authorList>
            <consortium name="WormBaseParasite"/>
        </authorList>
    </citation>
    <scope>IDENTIFICATION</scope>
</reference>
<proteinExistence type="predicted"/>
<feature type="compositionally biased region" description="Basic and acidic residues" evidence="1">
    <location>
        <begin position="62"/>
        <end position="77"/>
    </location>
</feature>
<name>A0A1I8FBE2_9PLAT</name>
<dbReference type="AlphaFoldDB" id="A0A1I8FBE2"/>
<dbReference type="WBParaSite" id="maker-unitig_28090-snap-gene-0.2-mRNA-1">
    <property type="protein sequence ID" value="maker-unitig_28090-snap-gene-0.2-mRNA-1"/>
    <property type="gene ID" value="maker-unitig_28090-snap-gene-0.2"/>
</dbReference>
<organism evidence="2 3">
    <name type="scientific">Macrostomum lignano</name>
    <dbReference type="NCBI Taxonomy" id="282301"/>
    <lineage>
        <taxon>Eukaryota</taxon>
        <taxon>Metazoa</taxon>
        <taxon>Spiralia</taxon>
        <taxon>Lophotrochozoa</taxon>
        <taxon>Platyhelminthes</taxon>
        <taxon>Rhabditophora</taxon>
        <taxon>Macrostomorpha</taxon>
        <taxon>Macrostomida</taxon>
        <taxon>Macrostomidae</taxon>
        <taxon>Macrostomum</taxon>
    </lineage>
</organism>
<evidence type="ECO:0000256" key="1">
    <source>
        <dbReference type="SAM" id="MobiDB-lite"/>
    </source>
</evidence>